<evidence type="ECO:0000313" key="4">
    <source>
        <dbReference type="Proteomes" id="UP001064896"/>
    </source>
</evidence>
<dbReference type="RefSeq" id="WP_265170434.1">
    <property type="nucleotide sequence ID" value="NZ_AP023081.1"/>
</dbReference>
<evidence type="ECO:0008006" key="5">
    <source>
        <dbReference type="Google" id="ProtNLM"/>
    </source>
</evidence>
<evidence type="ECO:0000313" key="3">
    <source>
        <dbReference type="EMBL" id="BCD86491.1"/>
    </source>
</evidence>
<proteinExistence type="inferred from homology"/>
<name>A0ABM7LA72_9PSED</name>
<feature type="chain" id="PRO_5046103317" description="RidA family protein" evidence="2">
    <location>
        <begin position="22"/>
        <end position="158"/>
    </location>
</feature>
<evidence type="ECO:0000256" key="1">
    <source>
        <dbReference type="ARBA" id="ARBA00010552"/>
    </source>
</evidence>
<dbReference type="Proteomes" id="UP001064896">
    <property type="component" value="Chromosome"/>
</dbReference>
<gene>
    <name evidence="3" type="ORF">PSm6_28980</name>
</gene>
<dbReference type="InterPro" id="IPR035959">
    <property type="entry name" value="RutC-like_sf"/>
</dbReference>
<dbReference type="Pfam" id="PF01042">
    <property type="entry name" value="Ribonuc_L-PSP"/>
    <property type="match status" value="1"/>
</dbReference>
<organism evidence="3 4">
    <name type="scientific">Pseudomonas solani</name>
    <dbReference type="NCBI Taxonomy" id="2731552"/>
    <lineage>
        <taxon>Bacteria</taxon>
        <taxon>Pseudomonadati</taxon>
        <taxon>Pseudomonadota</taxon>
        <taxon>Gammaproteobacteria</taxon>
        <taxon>Pseudomonadales</taxon>
        <taxon>Pseudomonadaceae</taxon>
        <taxon>Pseudomonas</taxon>
    </lineage>
</organism>
<feature type="signal peptide" evidence="2">
    <location>
        <begin position="1"/>
        <end position="21"/>
    </location>
</feature>
<dbReference type="PANTHER" id="PTHR11803">
    <property type="entry name" value="2-IMINOBUTANOATE/2-IMINOPROPANOATE DEAMINASE RIDA"/>
    <property type="match status" value="1"/>
</dbReference>
<dbReference type="Gene3D" id="3.30.1330.40">
    <property type="entry name" value="RutC-like"/>
    <property type="match status" value="1"/>
</dbReference>
<keyword evidence="4" id="KW-1185">Reference proteome</keyword>
<comment type="similarity">
    <text evidence="1">Belongs to the RutC family.</text>
</comment>
<dbReference type="CDD" id="cd00448">
    <property type="entry name" value="YjgF_YER057c_UK114_family"/>
    <property type="match status" value="1"/>
</dbReference>
<dbReference type="PANTHER" id="PTHR11803:SF58">
    <property type="entry name" value="PROTEIN HMF1-RELATED"/>
    <property type="match status" value="1"/>
</dbReference>
<dbReference type="SUPFAM" id="SSF55298">
    <property type="entry name" value="YjgF-like"/>
    <property type="match status" value="1"/>
</dbReference>
<evidence type="ECO:0000256" key="2">
    <source>
        <dbReference type="SAM" id="SignalP"/>
    </source>
</evidence>
<reference evidence="3" key="1">
    <citation type="submission" date="2020-05" db="EMBL/GenBank/DDBJ databases">
        <title>Complete genome sequence of Pseudomonas sp. Sm006.</title>
        <authorList>
            <person name="Takeuchi K."/>
            <person name="Someya N."/>
        </authorList>
    </citation>
    <scope>NUCLEOTIDE SEQUENCE</scope>
    <source>
        <strain evidence="3">Sm006</strain>
    </source>
</reference>
<protein>
    <recommendedName>
        <fullName evidence="5">RidA family protein</fullName>
    </recommendedName>
</protein>
<keyword evidence="2" id="KW-0732">Signal</keyword>
<sequence length="158" mass="16678">MNGLMLTCLLAGMSLPALVNAATDLANNGESIETLSRANYATLPAPAGPYSVSVRHDRTLYLSGMTAFGTPAQGGPMAEQAEAIFDQLERVTEAEGIGMKELVKITIYVTSLEDVAALREVLSRRYGDSRPASSLVRVAGLFSSEVGIEIEAIFALPG</sequence>
<dbReference type="InterPro" id="IPR006175">
    <property type="entry name" value="YjgF/YER057c/UK114"/>
</dbReference>
<accession>A0ABM7LA72</accession>
<dbReference type="EMBL" id="AP023081">
    <property type="protein sequence ID" value="BCD86491.1"/>
    <property type="molecule type" value="Genomic_DNA"/>
</dbReference>